<dbReference type="RefSeq" id="WP_265724021.1">
    <property type="nucleotide sequence ID" value="NZ_JAOSLC020000002.1"/>
</dbReference>
<proteinExistence type="predicted"/>
<dbReference type="EMBL" id="JAOSLC020000002">
    <property type="protein sequence ID" value="MDD7913266.1"/>
    <property type="molecule type" value="Genomic_DNA"/>
</dbReference>
<reference evidence="3" key="1">
    <citation type="submission" date="2023-02" db="EMBL/GenBank/DDBJ databases">
        <title>Polaribacter ponticola sp. nov., isolated from seawater.</title>
        <authorList>
            <person name="Baek J.H."/>
            <person name="Kim J.M."/>
            <person name="Choi D.G."/>
            <person name="Jeon C.O."/>
        </authorList>
    </citation>
    <scope>NUCLEOTIDE SEQUENCE</scope>
    <source>
        <strain evidence="3">MSW5</strain>
    </source>
</reference>
<keyword evidence="3" id="KW-0012">Acyltransferase</keyword>
<keyword evidence="4" id="KW-1185">Reference proteome</keyword>
<evidence type="ECO:0000259" key="2">
    <source>
        <dbReference type="SMART" id="SM00563"/>
    </source>
</evidence>
<organism evidence="3 4">
    <name type="scientific">Polaribacter ponticola</name>
    <dbReference type="NCBI Taxonomy" id="2978475"/>
    <lineage>
        <taxon>Bacteria</taxon>
        <taxon>Pseudomonadati</taxon>
        <taxon>Bacteroidota</taxon>
        <taxon>Flavobacteriia</taxon>
        <taxon>Flavobacteriales</taxon>
        <taxon>Flavobacteriaceae</taxon>
    </lineage>
</organism>
<comment type="caution">
    <text evidence="3">The sequence shown here is derived from an EMBL/GenBank/DDBJ whole genome shotgun (WGS) entry which is preliminary data.</text>
</comment>
<feature type="domain" description="Phospholipid/glycerol acyltransferase" evidence="2">
    <location>
        <begin position="40"/>
        <end position="167"/>
    </location>
</feature>
<keyword evidence="1" id="KW-0472">Membrane</keyword>
<feature type="transmembrane region" description="Helical" evidence="1">
    <location>
        <begin position="262"/>
        <end position="281"/>
    </location>
</feature>
<evidence type="ECO:0000313" key="4">
    <source>
        <dbReference type="Proteomes" id="UP001151478"/>
    </source>
</evidence>
<keyword evidence="1" id="KW-0812">Transmembrane</keyword>
<dbReference type="Proteomes" id="UP001151478">
    <property type="component" value="Unassembled WGS sequence"/>
</dbReference>
<protein>
    <submittedName>
        <fullName evidence="3">1-acyl-sn-glycerol-3-phosphate acyltransferase</fullName>
    </submittedName>
</protein>
<name>A0ABT5S583_9FLAO</name>
<dbReference type="PANTHER" id="PTHR31605:SF0">
    <property type="entry name" value="GLYCEROL-3-PHOSPHATE O-ACYLTRANSFERASE 1"/>
    <property type="match status" value="1"/>
</dbReference>
<evidence type="ECO:0000313" key="3">
    <source>
        <dbReference type="EMBL" id="MDD7913266.1"/>
    </source>
</evidence>
<feature type="transmembrane region" description="Helical" evidence="1">
    <location>
        <begin position="6"/>
        <end position="23"/>
    </location>
</feature>
<gene>
    <name evidence="3" type="ORF">N5A56_001955</name>
</gene>
<dbReference type="SUPFAM" id="SSF69593">
    <property type="entry name" value="Glycerol-3-phosphate (1)-acyltransferase"/>
    <property type="match status" value="1"/>
</dbReference>
<dbReference type="Pfam" id="PF01553">
    <property type="entry name" value="Acyltransferase"/>
    <property type="match status" value="1"/>
</dbReference>
<sequence>MRVSQIWFLSVRFFIKIGLFFYTKKTRVNGLENIPKKGAVLFAINHPNGLLDPLVVTTHNPRINFFLVRAAAFKKSFIKKILESLNLMPIYRIRDGIQQLSNNEEIFNKCYKILERKDTLVIFPEGTHNRKRTARPLSKGFTRIISGALEKFPDLDIAVIPVGITYQNASVFPSKVCINYGKPIDSKNIFDNNPKAKSINILKKEVSDQLKTLSVHIEDDENYNATLSKLNKAQVDFTEVDLVNKMIQENSFPKEKEKAKNFLKPLYYLAMINTFFAYLFWKKIYKKIDEIEFVDTFRFALNLFIYPFFYLLQTVIVSFLFGRGIGLIYLVSSLLIVLLYTKLSPTPTESHLE</sequence>
<dbReference type="GO" id="GO:0016746">
    <property type="term" value="F:acyltransferase activity"/>
    <property type="evidence" value="ECO:0007669"/>
    <property type="project" value="UniProtKB-KW"/>
</dbReference>
<feature type="transmembrane region" description="Helical" evidence="1">
    <location>
        <begin position="301"/>
        <end position="321"/>
    </location>
</feature>
<dbReference type="InterPro" id="IPR002123">
    <property type="entry name" value="Plipid/glycerol_acylTrfase"/>
</dbReference>
<accession>A0ABT5S583</accession>
<dbReference type="InterPro" id="IPR052744">
    <property type="entry name" value="GPAT/DAPAT"/>
</dbReference>
<keyword evidence="1" id="KW-1133">Transmembrane helix</keyword>
<keyword evidence="3" id="KW-0808">Transferase</keyword>
<feature type="transmembrane region" description="Helical" evidence="1">
    <location>
        <begin position="326"/>
        <end position="343"/>
    </location>
</feature>
<dbReference type="SMART" id="SM00563">
    <property type="entry name" value="PlsC"/>
    <property type="match status" value="1"/>
</dbReference>
<dbReference type="PANTHER" id="PTHR31605">
    <property type="entry name" value="GLYCEROL-3-PHOSPHATE O-ACYLTRANSFERASE 1"/>
    <property type="match status" value="1"/>
</dbReference>
<evidence type="ECO:0000256" key="1">
    <source>
        <dbReference type="SAM" id="Phobius"/>
    </source>
</evidence>